<protein>
    <submittedName>
        <fullName evidence="2">Uncharacterized protein</fullName>
    </submittedName>
</protein>
<feature type="compositionally biased region" description="Low complexity" evidence="1">
    <location>
        <begin position="116"/>
        <end position="126"/>
    </location>
</feature>
<dbReference type="AlphaFoldDB" id="A0A0N1HJS4"/>
<gene>
    <name evidence="2" type="ORF">AB675_6095</name>
</gene>
<proteinExistence type="predicted"/>
<sequence>MARSPPAKPPHIDIILLGSPGVGKATFVSRLPHVQHPSVTRRERLAAQPQQSERSPASQQNRYRPQLSNDSETTLVDPIPQPNGHNHDPNASETTLVNPPTTTSTSFNASSEGLGPSRAPAATSPPTTNPPPLHNPLTFS</sequence>
<dbReference type="RefSeq" id="XP_017994237.1">
    <property type="nucleotide sequence ID" value="XM_018146359.1"/>
</dbReference>
<feature type="compositionally biased region" description="Polar residues" evidence="1">
    <location>
        <begin position="48"/>
        <end position="74"/>
    </location>
</feature>
<dbReference type="VEuPathDB" id="FungiDB:AB675_6095"/>
<evidence type="ECO:0000313" key="2">
    <source>
        <dbReference type="EMBL" id="KPI34274.1"/>
    </source>
</evidence>
<accession>A0A0N1HJS4</accession>
<organism evidence="2 3">
    <name type="scientific">Cyphellophora attinorum</name>
    <dbReference type="NCBI Taxonomy" id="1664694"/>
    <lineage>
        <taxon>Eukaryota</taxon>
        <taxon>Fungi</taxon>
        <taxon>Dikarya</taxon>
        <taxon>Ascomycota</taxon>
        <taxon>Pezizomycotina</taxon>
        <taxon>Eurotiomycetes</taxon>
        <taxon>Chaetothyriomycetidae</taxon>
        <taxon>Chaetothyriales</taxon>
        <taxon>Cyphellophoraceae</taxon>
        <taxon>Cyphellophora</taxon>
    </lineage>
</organism>
<comment type="caution">
    <text evidence="2">The sequence shown here is derived from an EMBL/GenBank/DDBJ whole genome shotgun (WGS) entry which is preliminary data.</text>
</comment>
<evidence type="ECO:0000256" key="1">
    <source>
        <dbReference type="SAM" id="MobiDB-lite"/>
    </source>
</evidence>
<dbReference type="Proteomes" id="UP000038010">
    <property type="component" value="Unassembled WGS sequence"/>
</dbReference>
<dbReference type="OrthoDB" id="25896at2759"/>
<keyword evidence="3" id="KW-1185">Reference proteome</keyword>
<feature type="region of interest" description="Disordered" evidence="1">
    <location>
        <begin position="33"/>
        <end position="140"/>
    </location>
</feature>
<dbReference type="GeneID" id="28738239"/>
<reference evidence="2 3" key="1">
    <citation type="submission" date="2015-06" db="EMBL/GenBank/DDBJ databases">
        <title>Draft genome of the ant-associated black yeast Phialophora attae CBS 131958.</title>
        <authorList>
            <person name="Moreno L.F."/>
            <person name="Stielow B.J."/>
            <person name="de Hoog S."/>
            <person name="Vicente V.A."/>
            <person name="Weiss V.A."/>
            <person name="de Vries M."/>
            <person name="Cruz L.M."/>
            <person name="Souza E.M."/>
        </authorList>
    </citation>
    <scope>NUCLEOTIDE SEQUENCE [LARGE SCALE GENOMIC DNA]</scope>
    <source>
        <strain evidence="2 3">CBS 131958</strain>
    </source>
</reference>
<evidence type="ECO:0000313" key="3">
    <source>
        <dbReference type="Proteomes" id="UP000038010"/>
    </source>
</evidence>
<name>A0A0N1HJS4_9EURO</name>
<feature type="non-terminal residue" evidence="2">
    <location>
        <position position="140"/>
    </location>
</feature>
<dbReference type="EMBL" id="LFJN01000087">
    <property type="protein sequence ID" value="KPI34274.1"/>
    <property type="molecule type" value="Genomic_DNA"/>
</dbReference>